<dbReference type="PROSITE" id="PS51257">
    <property type="entry name" value="PROKAR_LIPOPROTEIN"/>
    <property type="match status" value="1"/>
</dbReference>
<dbReference type="EMBL" id="JBHSBU010000001">
    <property type="protein sequence ID" value="MFC4159996.1"/>
    <property type="molecule type" value="Genomic_DNA"/>
</dbReference>
<comment type="caution">
    <text evidence="5">The sequence shown here is derived from an EMBL/GenBank/DDBJ whole genome shotgun (WGS) entry which is preliminary data.</text>
</comment>
<feature type="domain" description="Multidrug resistance protein MdtA-like C-terminal permuted SH3" evidence="4">
    <location>
        <begin position="273"/>
        <end position="328"/>
    </location>
</feature>
<name>A0ABV8MRP5_9NEIS</name>
<evidence type="ECO:0000259" key="3">
    <source>
        <dbReference type="Pfam" id="PF25954"/>
    </source>
</evidence>
<evidence type="ECO:0000259" key="4">
    <source>
        <dbReference type="Pfam" id="PF25967"/>
    </source>
</evidence>
<dbReference type="InterPro" id="IPR058792">
    <property type="entry name" value="Beta-barrel_RND_2"/>
</dbReference>
<sequence length="352" mass="37969">MRWKAVLPAVAVVTALAACSAKEQPYEEVRPVRTMVVKQGDGSPGATLSGEVRARREARLGFRLGGKVAERMVEVGDRVRPGQALLRLDAQDTSLQLSASRSQYQQTRQDYERAVQLKSQGFVSQAEVDRRRAALDAAEAQFKLAGNQGSYTVLKAERAGVVTAVEAEVGQVVGAGQVLVRVAEDGGREVVVSVPESRVEELRRADKLAVTLWAVPGKRYDARLREMAPDTDPQTRTYTARVSIDNPDEVLRLGMTATVQVPGRSDSRTIRLPLTAIYDRDGQTLVWLVDPKTQRVATRKVTLAGAQNDVVLVAEGLSGGETVVTAGVHLLHPNQQVRLAQAPAPAAKPAGS</sequence>
<dbReference type="RefSeq" id="WP_378164342.1">
    <property type="nucleotide sequence ID" value="NZ_JBHSBU010000001.1"/>
</dbReference>
<dbReference type="InterPro" id="IPR006143">
    <property type="entry name" value="RND_pump_MFP"/>
</dbReference>
<feature type="signal peptide" evidence="2">
    <location>
        <begin position="1"/>
        <end position="17"/>
    </location>
</feature>
<dbReference type="Pfam" id="PF25967">
    <property type="entry name" value="RND-MFP_C"/>
    <property type="match status" value="1"/>
</dbReference>
<dbReference type="PANTHER" id="PTHR30469:SF18">
    <property type="entry name" value="RESISTANCE-NODULATION-CELL DIVISION (RND) EFFLUX MEMBRANE FUSION PROTEIN-RELATED"/>
    <property type="match status" value="1"/>
</dbReference>
<reference evidence="6" key="1">
    <citation type="journal article" date="2019" name="Int. J. Syst. Evol. Microbiol.">
        <title>The Global Catalogue of Microorganisms (GCM) 10K type strain sequencing project: providing services to taxonomists for standard genome sequencing and annotation.</title>
        <authorList>
            <consortium name="The Broad Institute Genomics Platform"/>
            <consortium name="The Broad Institute Genome Sequencing Center for Infectious Disease"/>
            <person name="Wu L."/>
            <person name="Ma J."/>
        </authorList>
    </citation>
    <scope>NUCLEOTIDE SEQUENCE [LARGE SCALE GENOMIC DNA]</scope>
    <source>
        <strain evidence="6">LMG 29894</strain>
    </source>
</reference>
<protein>
    <submittedName>
        <fullName evidence="5">Efflux RND transporter periplasmic adaptor subunit</fullName>
    </submittedName>
</protein>
<organism evidence="5 6">
    <name type="scientific">Chitinimonas lacunae</name>
    <dbReference type="NCBI Taxonomy" id="1963018"/>
    <lineage>
        <taxon>Bacteria</taxon>
        <taxon>Pseudomonadati</taxon>
        <taxon>Pseudomonadota</taxon>
        <taxon>Betaproteobacteria</taxon>
        <taxon>Neisseriales</taxon>
        <taxon>Chitinibacteraceae</taxon>
        <taxon>Chitinimonas</taxon>
    </lineage>
</organism>
<dbReference type="SUPFAM" id="SSF111369">
    <property type="entry name" value="HlyD-like secretion proteins"/>
    <property type="match status" value="1"/>
</dbReference>
<dbReference type="Proteomes" id="UP001595791">
    <property type="component" value="Unassembled WGS sequence"/>
</dbReference>
<comment type="similarity">
    <text evidence="1">Belongs to the membrane fusion protein (MFP) (TC 8.A.1) family.</text>
</comment>
<gene>
    <name evidence="5" type="ORF">ACFOW7_11625</name>
</gene>
<keyword evidence="6" id="KW-1185">Reference proteome</keyword>
<proteinExistence type="inferred from homology"/>
<evidence type="ECO:0000313" key="6">
    <source>
        <dbReference type="Proteomes" id="UP001595791"/>
    </source>
</evidence>
<evidence type="ECO:0000256" key="1">
    <source>
        <dbReference type="ARBA" id="ARBA00009477"/>
    </source>
</evidence>
<evidence type="ECO:0000256" key="2">
    <source>
        <dbReference type="SAM" id="SignalP"/>
    </source>
</evidence>
<feature type="domain" description="CusB-like beta-barrel" evidence="3">
    <location>
        <begin position="190"/>
        <end position="262"/>
    </location>
</feature>
<accession>A0ABV8MRP5</accession>
<dbReference type="Gene3D" id="2.40.30.170">
    <property type="match status" value="1"/>
</dbReference>
<dbReference type="PANTHER" id="PTHR30469">
    <property type="entry name" value="MULTIDRUG RESISTANCE PROTEIN MDTA"/>
    <property type="match status" value="1"/>
</dbReference>
<dbReference type="NCBIfam" id="TIGR01730">
    <property type="entry name" value="RND_mfp"/>
    <property type="match status" value="1"/>
</dbReference>
<evidence type="ECO:0000313" key="5">
    <source>
        <dbReference type="EMBL" id="MFC4159996.1"/>
    </source>
</evidence>
<feature type="chain" id="PRO_5047224749" evidence="2">
    <location>
        <begin position="18"/>
        <end position="352"/>
    </location>
</feature>
<dbReference type="InterPro" id="IPR058627">
    <property type="entry name" value="MdtA-like_C"/>
</dbReference>
<dbReference type="Pfam" id="PF25954">
    <property type="entry name" value="Beta-barrel_RND_2"/>
    <property type="match status" value="1"/>
</dbReference>
<keyword evidence="2" id="KW-0732">Signal</keyword>
<dbReference type="Gene3D" id="2.40.50.100">
    <property type="match status" value="1"/>
</dbReference>
<dbReference type="Gene3D" id="2.40.420.20">
    <property type="match status" value="1"/>
</dbReference>